<evidence type="ECO:0000256" key="4">
    <source>
        <dbReference type="ARBA" id="ARBA00023136"/>
    </source>
</evidence>
<dbReference type="InterPro" id="IPR001392">
    <property type="entry name" value="Clathrin_mu"/>
</dbReference>
<dbReference type="PROSITE" id="PS51072">
    <property type="entry name" value="MHD"/>
    <property type="match status" value="1"/>
</dbReference>
<dbReference type="SUPFAM" id="SSF64356">
    <property type="entry name" value="SNARE-like"/>
    <property type="match status" value="1"/>
</dbReference>
<evidence type="ECO:0000259" key="6">
    <source>
        <dbReference type="PROSITE" id="PS51072"/>
    </source>
</evidence>
<dbReference type="GO" id="GO:0012505">
    <property type="term" value="C:endomembrane system"/>
    <property type="evidence" value="ECO:0007669"/>
    <property type="project" value="UniProtKB-SubCell"/>
</dbReference>
<reference evidence="7 8" key="1">
    <citation type="journal article" date="2017" name="BMC Genomics">
        <title>Whole-genome assembly of Babesia ovata and comparative genomics between closely related pathogens.</title>
        <authorList>
            <person name="Yamagishi J."/>
            <person name="Asada M."/>
            <person name="Hakimi H."/>
            <person name="Tanaka T.Q."/>
            <person name="Sugimoto C."/>
            <person name="Kawazu S."/>
        </authorList>
    </citation>
    <scope>NUCLEOTIDE SEQUENCE [LARGE SCALE GENOMIC DNA]</scope>
    <source>
        <strain evidence="7 8">Miyake</strain>
    </source>
</reference>
<name>A0A2H6KBH6_9APIC</name>
<keyword evidence="3 5" id="KW-0653">Protein transport</keyword>
<dbReference type="RefSeq" id="XP_028866596.1">
    <property type="nucleotide sequence ID" value="XM_029010763.1"/>
</dbReference>
<comment type="similarity">
    <text evidence="5">Belongs to the adaptor complexes medium subunit family.</text>
</comment>
<evidence type="ECO:0000313" key="7">
    <source>
        <dbReference type="EMBL" id="GBE60353.1"/>
    </source>
</evidence>
<dbReference type="OrthoDB" id="10259133at2759"/>
<dbReference type="GeneID" id="39874123"/>
<dbReference type="InterPro" id="IPR036168">
    <property type="entry name" value="AP2_Mu_C_sf"/>
</dbReference>
<dbReference type="Gene3D" id="3.30.450.60">
    <property type="match status" value="1"/>
</dbReference>
<evidence type="ECO:0000256" key="5">
    <source>
        <dbReference type="PIRNR" id="PIRNR005992"/>
    </source>
</evidence>
<dbReference type="PIRSF" id="PIRSF005992">
    <property type="entry name" value="Clathrin_mu"/>
    <property type="match status" value="1"/>
</dbReference>
<dbReference type="InterPro" id="IPR050431">
    <property type="entry name" value="Adaptor_comp_med_subunit"/>
</dbReference>
<dbReference type="EMBL" id="BDSA01000002">
    <property type="protein sequence ID" value="GBE60353.1"/>
    <property type="molecule type" value="Genomic_DNA"/>
</dbReference>
<dbReference type="VEuPathDB" id="PiroplasmaDB:BOVATA_018460"/>
<evidence type="ECO:0000256" key="3">
    <source>
        <dbReference type="ARBA" id="ARBA00022927"/>
    </source>
</evidence>
<evidence type="ECO:0000256" key="2">
    <source>
        <dbReference type="ARBA" id="ARBA00022448"/>
    </source>
</evidence>
<keyword evidence="2 5" id="KW-0813">Transport</keyword>
<keyword evidence="4" id="KW-0472">Membrane</keyword>
<evidence type="ECO:0000256" key="1">
    <source>
        <dbReference type="ARBA" id="ARBA00004308"/>
    </source>
</evidence>
<dbReference type="GO" id="GO:0016192">
    <property type="term" value="P:vesicle-mediated transport"/>
    <property type="evidence" value="ECO:0007669"/>
    <property type="project" value="InterPro"/>
</dbReference>
<dbReference type="Pfam" id="PF00928">
    <property type="entry name" value="Adap_comp_sub"/>
    <property type="match status" value="1"/>
</dbReference>
<dbReference type="Proteomes" id="UP000236319">
    <property type="component" value="Unassembled WGS sequence"/>
</dbReference>
<comment type="subcellular location">
    <subcellularLocation>
        <location evidence="1">Endomembrane system</location>
    </subcellularLocation>
</comment>
<feature type="domain" description="MHD" evidence="6">
    <location>
        <begin position="204"/>
        <end position="473"/>
    </location>
</feature>
<keyword evidence="8" id="KW-1185">Reference proteome</keyword>
<gene>
    <name evidence="7" type="ORF">BOVATA_018460</name>
</gene>
<dbReference type="GO" id="GO:0030131">
    <property type="term" value="C:clathrin adaptor complex"/>
    <property type="evidence" value="ECO:0007669"/>
    <property type="project" value="UniProtKB-UniRule"/>
</dbReference>
<dbReference type="SUPFAM" id="SSF49447">
    <property type="entry name" value="Second domain of Mu2 adaptin subunit (ap50) of ap2 adaptor"/>
    <property type="match status" value="1"/>
</dbReference>
<organism evidence="7 8">
    <name type="scientific">Babesia ovata</name>
    <dbReference type="NCBI Taxonomy" id="189622"/>
    <lineage>
        <taxon>Eukaryota</taxon>
        <taxon>Sar</taxon>
        <taxon>Alveolata</taxon>
        <taxon>Apicomplexa</taxon>
        <taxon>Aconoidasida</taxon>
        <taxon>Piroplasmida</taxon>
        <taxon>Babesiidae</taxon>
        <taxon>Babesia</taxon>
    </lineage>
</organism>
<comment type="caution">
    <text evidence="7">The sequence shown here is derived from an EMBL/GenBank/DDBJ whole genome shotgun (WGS) entry which is preliminary data.</text>
</comment>
<protein>
    <submittedName>
        <fullName evidence="7">AP-2 complex subunit</fullName>
    </submittedName>
</protein>
<evidence type="ECO:0000313" key="8">
    <source>
        <dbReference type="Proteomes" id="UP000236319"/>
    </source>
</evidence>
<dbReference type="GO" id="GO:0006886">
    <property type="term" value="P:intracellular protein transport"/>
    <property type="evidence" value="ECO:0007669"/>
    <property type="project" value="UniProtKB-UniRule"/>
</dbReference>
<proteinExistence type="inferred from homology"/>
<dbReference type="InterPro" id="IPR028565">
    <property type="entry name" value="MHD"/>
</dbReference>
<dbReference type="Gene3D" id="2.60.40.1170">
    <property type="entry name" value="Mu homology domain, subdomain B"/>
    <property type="match status" value="2"/>
</dbReference>
<dbReference type="InterPro" id="IPR011012">
    <property type="entry name" value="Longin-like_dom_sf"/>
</dbReference>
<dbReference type="AlphaFoldDB" id="A0A2H6KBH6"/>
<accession>A0A2H6KBH6</accession>
<dbReference type="PANTHER" id="PTHR10529">
    <property type="entry name" value="AP COMPLEX SUBUNIT MU"/>
    <property type="match status" value="1"/>
</dbReference>
<sequence length="478" mass="53993">MISAVFISNCHGSLLFYRAFRGGGSRQDAVMYARNMIQRNLKPYKPIQQFGFATYFRIRLDGLHLVASCDGDVNAAHVMQCLVDIRDTIVTLLEARVTEAAVVKYATTLQELMDLAIDGGYPQDFYMHYLGPWAVKEMTTSLFKKNQPRVMHYLEGYGVDYHRYIKSQKPVFHSEKDLVATSDPEIQMQNIAVPWRVASSTSRKNELTLLVSECINCCYSHVGELLTREVAGSITMDCLMSGTPKVTIKLNTDFTNTHTQNAFKSVENKHDSNFALPAGAKLATNMLDFKVHKTVDIGWIMKTRQLTVVPQQGMTALMLYRCDISGELPFEVTPVITKATKQLVYYHVTIRTKFSKNVSANNLLLKIPLPPTTSNVEIINHFGHCQFNLALSSMHWHLGKACGGIKYTLEFQCKLARSLNDQDPAIGPIEVEFVMPNYSFSGLFVRDIEVTNTTHKTHKAVQYNASSGNYHYKLRFPK</sequence>